<protein>
    <submittedName>
        <fullName evidence="1">Uncharacterized protein</fullName>
    </submittedName>
</protein>
<evidence type="ECO:0000313" key="2">
    <source>
        <dbReference type="Proteomes" id="UP001259832"/>
    </source>
</evidence>
<comment type="caution">
    <text evidence="1">The sequence shown here is derived from an EMBL/GenBank/DDBJ whole genome shotgun (WGS) entry which is preliminary data.</text>
</comment>
<proteinExistence type="predicted"/>
<dbReference type="EMBL" id="JASMQC010000007">
    <property type="protein sequence ID" value="KAK1943421.1"/>
    <property type="molecule type" value="Genomic_DNA"/>
</dbReference>
<dbReference type="AlphaFoldDB" id="A0AAD9GRZ9"/>
<sequence>MRFEACETFSSLDDAKVGIDLLGGSMFKYMHNYGNKGCARIYHCVSHTDCPKRLGFTKFQQDPDGSVQFTLEVAETHSREMLLLFVEESMVLLSERWTACFSVELDATS</sequence>
<reference evidence="1" key="1">
    <citation type="submission" date="2023-08" db="EMBL/GenBank/DDBJ databases">
        <title>Reference Genome Resource for the Citrus Pathogen Phytophthora citrophthora.</title>
        <authorList>
            <person name="Moller H."/>
            <person name="Coetzee B."/>
            <person name="Rose L.J."/>
            <person name="Van Niekerk J.M."/>
        </authorList>
    </citation>
    <scope>NUCLEOTIDE SEQUENCE</scope>
    <source>
        <strain evidence="1">STE-U-9442</strain>
    </source>
</reference>
<gene>
    <name evidence="1" type="ORF">P3T76_004817</name>
</gene>
<evidence type="ECO:0000313" key="1">
    <source>
        <dbReference type="EMBL" id="KAK1943421.1"/>
    </source>
</evidence>
<keyword evidence="2" id="KW-1185">Reference proteome</keyword>
<organism evidence="1 2">
    <name type="scientific">Phytophthora citrophthora</name>
    <dbReference type="NCBI Taxonomy" id="4793"/>
    <lineage>
        <taxon>Eukaryota</taxon>
        <taxon>Sar</taxon>
        <taxon>Stramenopiles</taxon>
        <taxon>Oomycota</taxon>
        <taxon>Peronosporomycetes</taxon>
        <taxon>Peronosporales</taxon>
        <taxon>Peronosporaceae</taxon>
        <taxon>Phytophthora</taxon>
    </lineage>
</organism>
<dbReference type="Proteomes" id="UP001259832">
    <property type="component" value="Unassembled WGS sequence"/>
</dbReference>
<accession>A0AAD9GRZ9</accession>
<name>A0AAD9GRZ9_9STRA</name>